<keyword evidence="2" id="KW-1133">Transmembrane helix</keyword>
<reference evidence="3" key="1">
    <citation type="submission" date="2019-11" db="EMBL/GenBank/DDBJ databases">
        <title>Lipid analysis of CO2-rich subsurface aquifers suggests an autotrophy-based deep biosphere with lysolipids enriched in CPR bacteria.</title>
        <authorList>
            <person name="Probst A.J."/>
            <person name="Elling F.J."/>
            <person name="Castelle C.J."/>
            <person name="Zhu Q."/>
            <person name="Elvert M."/>
            <person name="Birarda G."/>
            <person name="Holman H.-Y."/>
            <person name="Lane K.R."/>
            <person name="Ladd B."/>
            <person name="Ryan M.C."/>
            <person name="Woyke T."/>
            <person name="Hinrichs K.-U."/>
            <person name="Banfield J.F."/>
        </authorList>
    </citation>
    <scope>NUCLEOTIDE SEQUENCE</scope>
    <source>
        <strain evidence="3">CG_2015-04_33_537</strain>
    </source>
</reference>
<dbReference type="EMBL" id="JAACQH010000180">
    <property type="protein sequence ID" value="NCS92089.1"/>
    <property type="molecule type" value="Genomic_DNA"/>
</dbReference>
<keyword evidence="2" id="KW-0812">Transmembrane</keyword>
<evidence type="ECO:0000313" key="3">
    <source>
        <dbReference type="EMBL" id="NCS92089.1"/>
    </source>
</evidence>
<evidence type="ECO:0000256" key="2">
    <source>
        <dbReference type="SAM" id="Phobius"/>
    </source>
</evidence>
<gene>
    <name evidence="3" type="ORF">GW779_06810</name>
</gene>
<feature type="transmembrane region" description="Helical" evidence="2">
    <location>
        <begin position="6"/>
        <end position="26"/>
    </location>
</feature>
<organism evidence="3 4">
    <name type="scientific">Candidatus Altarchaeum hamiconexum</name>
    <dbReference type="NCBI Taxonomy" id="1803513"/>
    <lineage>
        <taxon>Archaea</taxon>
        <taxon>Candidatus Altarchaeota</taxon>
        <taxon>Candidatus Altiarchaeia</taxon>
        <taxon>Candidatus Altarchaeales</taxon>
        <taxon>Candidatus Altarchaeaceae</taxon>
        <taxon>Candidatus Altarchaeum</taxon>
    </lineage>
</organism>
<feature type="region of interest" description="Disordered" evidence="1">
    <location>
        <begin position="46"/>
        <end position="77"/>
    </location>
</feature>
<dbReference type="Proteomes" id="UP000738826">
    <property type="component" value="Unassembled WGS sequence"/>
</dbReference>
<sequence length="77" mass="8376">MKEKYTILVLVGMLITIMVLMSGCIGNESGQGIEDKNKTNETINEANESSCDNDAGVCKVPTIPEENNKTQNNGQKE</sequence>
<keyword evidence="2" id="KW-0472">Membrane</keyword>
<accession>A0A8J8CGI0</accession>
<name>A0A8J8CGI0_9ARCH</name>
<protein>
    <submittedName>
        <fullName evidence="3">Uncharacterized protein</fullName>
    </submittedName>
</protein>
<evidence type="ECO:0000256" key="1">
    <source>
        <dbReference type="SAM" id="MobiDB-lite"/>
    </source>
</evidence>
<proteinExistence type="predicted"/>
<evidence type="ECO:0000313" key="4">
    <source>
        <dbReference type="Proteomes" id="UP000738826"/>
    </source>
</evidence>
<comment type="caution">
    <text evidence="3">The sequence shown here is derived from an EMBL/GenBank/DDBJ whole genome shotgun (WGS) entry which is preliminary data.</text>
</comment>
<dbReference type="AlphaFoldDB" id="A0A8J8CGI0"/>
<dbReference type="PROSITE" id="PS51257">
    <property type="entry name" value="PROKAR_LIPOPROTEIN"/>
    <property type="match status" value="1"/>
</dbReference>